<dbReference type="Proteomes" id="UP000799424">
    <property type="component" value="Unassembled WGS sequence"/>
</dbReference>
<organism evidence="1 2">
    <name type="scientific">Ophiobolus disseminans</name>
    <dbReference type="NCBI Taxonomy" id="1469910"/>
    <lineage>
        <taxon>Eukaryota</taxon>
        <taxon>Fungi</taxon>
        <taxon>Dikarya</taxon>
        <taxon>Ascomycota</taxon>
        <taxon>Pezizomycotina</taxon>
        <taxon>Dothideomycetes</taxon>
        <taxon>Pleosporomycetidae</taxon>
        <taxon>Pleosporales</taxon>
        <taxon>Pleosporineae</taxon>
        <taxon>Phaeosphaeriaceae</taxon>
        <taxon>Ophiobolus</taxon>
    </lineage>
</organism>
<dbReference type="OrthoDB" id="4133832at2759"/>
<reference evidence="1" key="1">
    <citation type="journal article" date="2020" name="Stud. Mycol.">
        <title>101 Dothideomycetes genomes: a test case for predicting lifestyles and emergence of pathogens.</title>
        <authorList>
            <person name="Haridas S."/>
            <person name="Albert R."/>
            <person name="Binder M."/>
            <person name="Bloem J."/>
            <person name="Labutti K."/>
            <person name="Salamov A."/>
            <person name="Andreopoulos B."/>
            <person name="Baker S."/>
            <person name="Barry K."/>
            <person name="Bills G."/>
            <person name="Bluhm B."/>
            <person name="Cannon C."/>
            <person name="Castanera R."/>
            <person name="Culley D."/>
            <person name="Daum C."/>
            <person name="Ezra D."/>
            <person name="Gonzalez J."/>
            <person name="Henrissat B."/>
            <person name="Kuo A."/>
            <person name="Liang C."/>
            <person name="Lipzen A."/>
            <person name="Lutzoni F."/>
            <person name="Magnuson J."/>
            <person name="Mondo S."/>
            <person name="Nolan M."/>
            <person name="Ohm R."/>
            <person name="Pangilinan J."/>
            <person name="Park H.-J."/>
            <person name="Ramirez L."/>
            <person name="Alfaro M."/>
            <person name="Sun H."/>
            <person name="Tritt A."/>
            <person name="Yoshinaga Y."/>
            <person name="Zwiers L.-H."/>
            <person name="Turgeon B."/>
            <person name="Goodwin S."/>
            <person name="Spatafora J."/>
            <person name="Crous P."/>
            <person name="Grigoriev I."/>
        </authorList>
    </citation>
    <scope>NUCLEOTIDE SEQUENCE</scope>
    <source>
        <strain evidence="1">CBS 113818</strain>
    </source>
</reference>
<evidence type="ECO:0000313" key="1">
    <source>
        <dbReference type="EMBL" id="KAF2832513.1"/>
    </source>
</evidence>
<evidence type="ECO:0000313" key="2">
    <source>
        <dbReference type="Proteomes" id="UP000799424"/>
    </source>
</evidence>
<keyword evidence="2" id="KW-1185">Reference proteome</keyword>
<dbReference type="EMBL" id="MU006217">
    <property type="protein sequence ID" value="KAF2832513.1"/>
    <property type="molecule type" value="Genomic_DNA"/>
</dbReference>
<name>A0A6A7AH86_9PLEO</name>
<protein>
    <recommendedName>
        <fullName evidence="3">F-box domain-containing protein</fullName>
    </recommendedName>
</protein>
<dbReference type="AlphaFoldDB" id="A0A6A7AH86"/>
<evidence type="ECO:0008006" key="3">
    <source>
        <dbReference type="Google" id="ProtNLM"/>
    </source>
</evidence>
<gene>
    <name evidence="1" type="ORF">CC86DRAFT_90611</name>
</gene>
<accession>A0A6A7AH86</accession>
<proteinExistence type="predicted"/>
<sequence>METSKKKDPILASAEPKVGFLDLPGELRNEVYGYLIANVAAKQNKEMVPIALSSKRIARDSIHWRCLSRQDLGFTQICRQVREEYLPFYTRNIKVSILPNETDVENALTGIARPINPSGTVTIRSDPEHPIWREGLQVKVTSLLRSSEQHLKCWPNFYVDENATHILNVMRNFHNNTTWSAVFDEEVHSVSLRSRTSNSPTKVIVTVKFTHAEWWMWHEREPPKRPKRER</sequence>